<keyword evidence="1" id="KW-0406">Ion transport</keyword>
<comment type="subcellular location">
    <subcellularLocation>
        <location evidence="1">Cell membrane</location>
        <topology evidence="1">Single-pass membrane protein</topology>
    </subcellularLocation>
</comment>
<dbReference type="InterPro" id="IPR003820">
    <property type="entry name" value="KdpC"/>
</dbReference>
<feature type="transmembrane region" description="Helical" evidence="1">
    <location>
        <begin position="15"/>
        <end position="41"/>
    </location>
</feature>
<dbReference type="GO" id="GO:0005886">
    <property type="term" value="C:plasma membrane"/>
    <property type="evidence" value="ECO:0007669"/>
    <property type="project" value="UniProtKB-SubCell"/>
</dbReference>
<dbReference type="GO" id="GO:0008556">
    <property type="term" value="F:P-type potassium transmembrane transporter activity"/>
    <property type="evidence" value="ECO:0007669"/>
    <property type="project" value="InterPro"/>
</dbReference>
<keyword evidence="1" id="KW-0813">Transport</keyword>
<keyword evidence="1" id="KW-0633">Potassium transport</keyword>
<dbReference type="STRING" id="657387.BH688_01840"/>
<dbReference type="PIRSF" id="PIRSF001296">
    <property type="entry name" value="K_ATPase_KdpC"/>
    <property type="match status" value="1"/>
</dbReference>
<proteinExistence type="inferred from homology"/>
<accession>A0A1S1NY41</accession>
<reference evidence="2 3" key="1">
    <citation type="submission" date="2019-08" db="EMBL/GenBank/DDBJ databases">
        <title>Complete genome sequence of Kushneria sp. YCWA18, a halophilic phosphate-solubilizing bacterium isolated from Daqiao saltern in China.</title>
        <authorList>
            <person name="Du G.-X."/>
            <person name="Qu L.-Y."/>
        </authorList>
    </citation>
    <scope>NUCLEOTIDE SEQUENCE [LARGE SCALE GENOMIC DNA]</scope>
    <source>
        <strain evidence="2 3">YCWA18</strain>
    </source>
</reference>
<sequence length="196" mass="20410">MNTSLPARVSLLSSFRLMLVLAVLLGLIYPFVVTTLGGVLFPHQANGSLLYDRSGNMVGSALVGQPFAGAQYFHGRPSAAGYAPDAAAGSNLAPSNPALHERAMAEARMLQTTDALAPGSIPVDLLAASGSGIDPHITPAAALAQAPRISRERGLPMTAVEQAIRTATENTGWFGEPAVNVLRLNLALDERSPVTE</sequence>
<organism evidence="2 3">
    <name type="scientific">Kushneria phosphatilytica</name>
    <dbReference type="NCBI Taxonomy" id="657387"/>
    <lineage>
        <taxon>Bacteria</taxon>
        <taxon>Pseudomonadati</taxon>
        <taxon>Pseudomonadota</taxon>
        <taxon>Gammaproteobacteria</taxon>
        <taxon>Oceanospirillales</taxon>
        <taxon>Halomonadaceae</taxon>
        <taxon>Kushneria</taxon>
    </lineage>
</organism>
<dbReference type="RefSeq" id="WP_070976479.1">
    <property type="nucleotide sequence ID" value="NZ_CP043420.1"/>
</dbReference>
<dbReference type="OrthoDB" id="9788285at2"/>
<gene>
    <name evidence="1 2" type="primary">kdpC</name>
    <name evidence="2" type="ORF">FY550_05605</name>
</gene>
<keyword evidence="1" id="KW-0630">Potassium</keyword>
<keyword evidence="1" id="KW-1133">Transmembrane helix</keyword>
<keyword evidence="1" id="KW-1003">Cell membrane</keyword>
<dbReference type="NCBIfam" id="NF001454">
    <property type="entry name" value="PRK00315.1"/>
    <property type="match status" value="1"/>
</dbReference>
<keyword evidence="1" id="KW-0472">Membrane</keyword>
<dbReference type="HAMAP" id="MF_00276">
    <property type="entry name" value="KdpC"/>
    <property type="match status" value="1"/>
</dbReference>
<name>A0A1S1NY41_9GAMM</name>
<evidence type="ECO:0000256" key="1">
    <source>
        <dbReference type="HAMAP-Rule" id="MF_00276"/>
    </source>
</evidence>
<keyword evidence="1" id="KW-0067">ATP-binding</keyword>
<comment type="function">
    <text evidence="1">Part of the high-affinity ATP-driven potassium transport (or Kdp) system, which catalyzes the hydrolysis of ATP coupled with the electrogenic transport of potassium into the cytoplasm. This subunit acts as a catalytic chaperone that increases the ATP-binding affinity of the ATP-hydrolyzing subunit KdpB by the formation of a transient KdpB/KdpC/ATP ternary complex.</text>
</comment>
<keyword evidence="1" id="KW-0547">Nucleotide-binding</keyword>
<dbReference type="Proteomes" id="UP000322553">
    <property type="component" value="Chromosome"/>
</dbReference>
<keyword evidence="1" id="KW-0812">Transmembrane</keyword>
<dbReference type="Pfam" id="PF02669">
    <property type="entry name" value="KdpC"/>
    <property type="match status" value="1"/>
</dbReference>
<dbReference type="GO" id="GO:0005524">
    <property type="term" value="F:ATP binding"/>
    <property type="evidence" value="ECO:0007669"/>
    <property type="project" value="UniProtKB-UniRule"/>
</dbReference>
<dbReference type="PANTHER" id="PTHR30042">
    <property type="entry name" value="POTASSIUM-TRANSPORTING ATPASE C CHAIN"/>
    <property type="match status" value="1"/>
</dbReference>
<comment type="subunit">
    <text evidence="1">The system is composed of three essential subunits: KdpA, KdpB and KdpC.</text>
</comment>
<keyword evidence="3" id="KW-1185">Reference proteome</keyword>
<protein>
    <recommendedName>
        <fullName evidence="1">Potassium-transporting ATPase KdpC subunit</fullName>
    </recommendedName>
    <alternativeName>
        <fullName evidence="1">ATP phosphohydrolase [potassium-transporting] C chain</fullName>
    </alternativeName>
    <alternativeName>
        <fullName evidence="1">Potassium-binding and translocating subunit C</fullName>
    </alternativeName>
    <alternativeName>
        <fullName evidence="1">Potassium-translocating ATPase C chain</fullName>
    </alternativeName>
</protein>
<evidence type="ECO:0000313" key="3">
    <source>
        <dbReference type="Proteomes" id="UP000322553"/>
    </source>
</evidence>
<dbReference type="EMBL" id="CP043420">
    <property type="protein sequence ID" value="QEL10654.1"/>
    <property type="molecule type" value="Genomic_DNA"/>
</dbReference>
<comment type="similarity">
    <text evidence="1">Belongs to the KdpC family.</text>
</comment>
<dbReference type="PANTHER" id="PTHR30042:SF2">
    <property type="entry name" value="POTASSIUM-TRANSPORTING ATPASE KDPC SUBUNIT"/>
    <property type="match status" value="1"/>
</dbReference>
<evidence type="ECO:0000313" key="2">
    <source>
        <dbReference type="EMBL" id="QEL10654.1"/>
    </source>
</evidence>
<dbReference type="KEGG" id="kuy:FY550_05605"/>
<dbReference type="AlphaFoldDB" id="A0A1S1NY41"/>
<dbReference type="NCBIfam" id="TIGR00681">
    <property type="entry name" value="kdpC"/>
    <property type="match status" value="1"/>
</dbReference>